<reference evidence="6 7" key="1">
    <citation type="journal article" date="2011" name="J. Bacteriol.">
        <title>Complete genome sequence of Acidaminococcus intestini RYC-MR95, a Gram-negative bacterium from the phylum Firmicutes.</title>
        <authorList>
            <person name="D'Auria G."/>
            <person name="Galan J.C."/>
            <person name="Rodriguez-Alcayna M."/>
            <person name="Moya A."/>
            <person name="Baquero F."/>
            <person name="Latorre A."/>
        </authorList>
    </citation>
    <scope>NUCLEOTIDE SEQUENCE [LARGE SCALE GENOMIC DNA]</scope>
    <source>
        <strain evidence="6 7">RyC-MR95</strain>
    </source>
</reference>
<dbReference type="PATRIC" id="fig|568816.4.peg.1049"/>
<dbReference type="SUPFAM" id="SSF53659">
    <property type="entry name" value="Isocitrate/Isopropylmalate dehydrogenase-like"/>
    <property type="match status" value="1"/>
</dbReference>
<dbReference type="InterPro" id="IPR050500">
    <property type="entry name" value="Phos_Acetyltrans/Butyryltrans"/>
</dbReference>
<dbReference type="RefSeq" id="WP_014128439.1">
    <property type="nucleotide sequence ID" value="NC_016077.1"/>
</dbReference>
<dbReference type="Gene3D" id="3.40.718.10">
    <property type="entry name" value="Isopropylmalate Dehydrogenase"/>
    <property type="match status" value="1"/>
</dbReference>
<gene>
    <name evidence="6" type="primary">ptb</name>
    <name evidence="6" type="ordered locus">Acin_1092</name>
</gene>
<organism evidence="6 7">
    <name type="scientific">Acidaminococcus intestini (strain RyC-MR95)</name>
    <dbReference type="NCBI Taxonomy" id="568816"/>
    <lineage>
        <taxon>Bacteria</taxon>
        <taxon>Bacillati</taxon>
        <taxon>Bacillota</taxon>
        <taxon>Negativicutes</taxon>
        <taxon>Acidaminococcales</taxon>
        <taxon>Acidaminococcaceae</taxon>
        <taxon>Acidaminococcus</taxon>
    </lineage>
</organism>
<keyword evidence="4" id="KW-0175">Coiled coil</keyword>
<feature type="domain" description="Phosphate acetyl/butaryl transferase" evidence="5">
    <location>
        <begin position="83"/>
        <end position="292"/>
    </location>
</feature>
<evidence type="ECO:0000256" key="3">
    <source>
        <dbReference type="ARBA" id="ARBA00023315"/>
    </source>
</evidence>
<dbReference type="InParanoid" id="G4Q7H9"/>
<dbReference type="FunCoup" id="G4Q7H9">
    <property type="interactions" value="10"/>
</dbReference>
<evidence type="ECO:0000313" key="7">
    <source>
        <dbReference type="Proteomes" id="UP000007093"/>
    </source>
</evidence>
<protein>
    <submittedName>
        <fullName evidence="6">Phosphotransbutyrylase</fullName>
    </submittedName>
</protein>
<dbReference type="eggNOG" id="COG0280">
    <property type="taxonomic scope" value="Bacteria"/>
</dbReference>
<comment type="similarity">
    <text evidence="1">Belongs to the phosphate acetyltransferase and butyryltransferase family.</text>
</comment>
<dbReference type="AlphaFoldDB" id="G4Q7H9"/>
<evidence type="ECO:0000256" key="4">
    <source>
        <dbReference type="SAM" id="Coils"/>
    </source>
</evidence>
<dbReference type="EMBL" id="CP003058">
    <property type="protein sequence ID" value="AEQ22318.1"/>
    <property type="molecule type" value="Genomic_DNA"/>
</dbReference>
<evidence type="ECO:0000256" key="2">
    <source>
        <dbReference type="ARBA" id="ARBA00022679"/>
    </source>
</evidence>
<dbReference type="STRING" id="568816.Acin_1092"/>
<dbReference type="KEGG" id="ain:Acin_1092"/>
<keyword evidence="3" id="KW-0012">Acyltransferase</keyword>
<keyword evidence="2" id="KW-0808">Transferase</keyword>
<name>G4Q7H9_ACIIR</name>
<accession>G4Q7H9</accession>
<dbReference type="PIRSF" id="PIRSF000428">
    <property type="entry name" value="P_Ac_trans"/>
    <property type="match status" value="1"/>
</dbReference>
<dbReference type="PANTHER" id="PTHR43356">
    <property type="entry name" value="PHOSPHATE ACETYLTRANSFERASE"/>
    <property type="match status" value="1"/>
</dbReference>
<evidence type="ECO:0000259" key="5">
    <source>
        <dbReference type="Pfam" id="PF01515"/>
    </source>
</evidence>
<dbReference type="PANTHER" id="PTHR43356:SF2">
    <property type="entry name" value="PHOSPHATE ACETYLTRANSFERASE"/>
    <property type="match status" value="1"/>
</dbReference>
<keyword evidence="7" id="KW-1185">Reference proteome</keyword>
<dbReference type="Proteomes" id="UP000007093">
    <property type="component" value="Chromosome"/>
</dbReference>
<evidence type="ECO:0000256" key="1">
    <source>
        <dbReference type="ARBA" id="ARBA00005656"/>
    </source>
</evidence>
<feature type="coiled-coil region" evidence="4">
    <location>
        <begin position="178"/>
        <end position="205"/>
    </location>
</feature>
<dbReference type="GO" id="GO:0016746">
    <property type="term" value="F:acyltransferase activity"/>
    <property type="evidence" value="ECO:0007669"/>
    <property type="project" value="UniProtKB-KW"/>
</dbReference>
<dbReference type="InterPro" id="IPR012147">
    <property type="entry name" value="P_Ac_Bu_trans"/>
</dbReference>
<dbReference type="Pfam" id="PF01515">
    <property type="entry name" value="PTA_PTB"/>
    <property type="match status" value="1"/>
</dbReference>
<sequence length="298" mass="31866">MIKNFAELIDRLLQDPVKKKVAVVCAQDEHTLEAVIKAYKEKLISPVLIGEKEGIEAILKKEGADLSGAEIIDITDPSECARKACALAREGKVDAIMKGHLDTKTLMKVLVNKEDGISISKVMNILAFMESPYYHKLFTLTDVGLLTYPTKEQKQMALENAVRAYKALGEKNPKIAVLSAMEGVNSKLEQTVEAAEIKKEGIKGAIVEGPISLDLAMDKEACAIKGYESPVAGDADILLVPDIVAGNLAAKSMTVLGGCKTGGVVVGGLVPVILVSRAATVTDKYLAIVMAAMTSKKR</sequence>
<proteinExistence type="inferred from homology"/>
<dbReference type="InterPro" id="IPR002505">
    <property type="entry name" value="PTA_PTB"/>
</dbReference>
<dbReference type="HOGENOM" id="CLU_056531_0_0_9"/>
<evidence type="ECO:0000313" key="6">
    <source>
        <dbReference type="EMBL" id="AEQ22318.1"/>
    </source>
</evidence>